<dbReference type="GO" id="GO:0001733">
    <property type="term" value="F:galactosylceramide sulfotransferase activity"/>
    <property type="evidence" value="ECO:0007669"/>
    <property type="project" value="InterPro"/>
</dbReference>
<dbReference type="InterPro" id="IPR009729">
    <property type="entry name" value="Gal-3-0_sulfotransfrase"/>
</dbReference>
<evidence type="ECO:0000256" key="2">
    <source>
        <dbReference type="ARBA" id="ARBA00008124"/>
    </source>
</evidence>
<dbReference type="AlphaFoldDB" id="A0A8C5MM33"/>
<comment type="subcellular location">
    <subcellularLocation>
        <location evidence="1">Golgi apparatus membrane</location>
        <topology evidence="1">Single-pass type II membrane protein</topology>
    </subcellularLocation>
</comment>
<protein>
    <recommendedName>
        <fullName evidence="13">Galactose-3-O-sulfotransferase 2</fullName>
    </recommendedName>
</protein>
<keyword evidence="8" id="KW-0472">Membrane</keyword>
<dbReference type="PANTHER" id="PTHR14647:SF62">
    <property type="entry name" value="GALACTOSE-3-O-SULFOTRANSFERASE 2"/>
    <property type="match status" value="1"/>
</dbReference>
<accession>A0A8C5MM33</accession>
<feature type="compositionally biased region" description="Basic residues" evidence="10">
    <location>
        <begin position="388"/>
        <end position="399"/>
    </location>
</feature>
<keyword evidence="12" id="KW-1185">Reference proteome</keyword>
<dbReference type="PANTHER" id="PTHR14647">
    <property type="entry name" value="GALACTOSE-3-O-SULFOTRANSFERASE"/>
    <property type="match status" value="1"/>
</dbReference>
<keyword evidence="5" id="KW-0735">Signal-anchor</keyword>
<dbReference type="InterPro" id="IPR027417">
    <property type="entry name" value="P-loop_NTPase"/>
</dbReference>
<feature type="compositionally biased region" description="Polar residues" evidence="10">
    <location>
        <begin position="373"/>
        <end position="387"/>
    </location>
</feature>
<dbReference type="GO" id="GO:0009247">
    <property type="term" value="P:glycolipid biosynthetic process"/>
    <property type="evidence" value="ECO:0007669"/>
    <property type="project" value="InterPro"/>
</dbReference>
<dbReference type="Proteomes" id="UP000694569">
    <property type="component" value="Unplaced"/>
</dbReference>
<evidence type="ECO:0000256" key="1">
    <source>
        <dbReference type="ARBA" id="ARBA00004323"/>
    </source>
</evidence>
<dbReference type="SUPFAM" id="SSF52540">
    <property type="entry name" value="P-loop containing nucleoside triphosphate hydrolases"/>
    <property type="match status" value="1"/>
</dbReference>
<sequence length="399" mass="46855">MTTVIIILCLQLPKMKISYMYHEKSNSPTENSFLKTEYERSCQPKTHIFFLKTHKTGSSTIINILFRYGDSRNMTFALPRISNSFFYPKYFSPESVKGFSGKSNQAFHIMCHHMRFQLSEVEKVMPNDTFYFTILRNPIPLMESSFSYFKSFKIFQSPKSLEDFLNNSVKYYKEDIAGSHLAKNIMAFDLGFNNNGRESAKHFKLTIQAVETMFDLVLISDYFDESLVILKDRLCWTLDDVLSIPLNIRSNDTKKPLTLETQDKIKNWNQLDWHLYNHFNKTFWNHVKRYGNKRMEREVEELRKKRTEISQICLQGEADPETIHDRSLKPFQSGIAKIRGYNLKLGLKEAEEHLCRKLVTPELPYTERLLKKQYTNSPTSKPLSKNVKQLKPRNKNGAE</sequence>
<name>A0A8C5MM33_9ANUR</name>
<keyword evidence="7" id="KW-0333">Golgi apparatus</keyword>
<dbReference type="GO" id="GO:0000139">
    <property type="term" value="C:Golgi membrane"/>
    <property type="evidence" value="ECO:0007669"/>
    <property type="project" value="UniProtKB-SubCell"/>
</dbReference>
<dbReference type="Pfam" id="PF06990">
    <property type="entry name" value="Gal-3-0_sulfotr"/>
    <property type="match status" value="1"/>
</dbReference>
<evidence type="ECO:0000256" key="9">
    <source>
        <dbReference type="ARBA" id="ARBA00023180"/>
    </source>
</evidence>
<dbReference type="Gene3D" id="3.40.50.300">
    <property type="entry name" value="P-loop containing nucleotide triphosphate hydrolases"/>
    <property type="match status" value="1"/>
</dbReference>
<evidence type="ECO:0000256" key="4">
    <source>
        <dbReference type="ARBA" id="ARBA00022692"/>
    </source>
</evidence>
<evidence type="ECO:0000256" key="3">
    <source>
        <dbReference type="ARBA" id="ARBA00022679"/>
    </source>
</evidence>
<proteinExistence type="inferred from homology"/>
<comment type="similarity">
    <text evidence="2">Belongs to the galactose-3-O-sulfotransferase family.</text>
</comment>
<organism evidence="11 12">
    <name type="scientific">Leptobrachium leishanense</name>
    <name type="common">Leishan spiny toad</name>
    <dbReference type="NCBI Taxonomy" id="445787"/>
    <lineage>
        <taxon>Eukaryota</taxon>
        <taxon>Metazoa</taxon>
        <taxon>Chordata</taxon>
        <taxon>Craniata</taxon>
        <taxon>Vertebrata</taxon>
        <taxon>Euteleostomi</taxon>
        <taxon>Amphibia</taxon>
        <taxon>Batrachia</taxon>
        <taxon>Anura</taxon>
        <taxon>Pelobatoidea</taxon>
        <taxon>Megophryidae</taxon>
        <taxon>Leptobrachium</taxon>
    </lineage>
</organism>
<evidence type="ECO:0000256" key="7">
    <source>
        <dbReference type="ARBA" id="ARBA00023034"/>
    </source>
</evidence>
<evidence type="ECO:0000256" key="10">
    <source>
        <dbReference type="SAM" id="MobiDB-lite"/>
    </source>
</evidence>
<evidence type="ECO:0008006" key="13">
    <source>
        <dbReference type="Google" id="ProtNLM"/>
    </source>
</evidence>
<feature type="region of interest" description="Disordered" evidence="10">
    <location>
        <begin position="372"/>
        <end position="399"/>
    </location>
</feature>
<evidence type="ECO:0000256" key="6">
    <source>
        <dbReference type="ARBA" id="ARBA00022989"/>
    </source>
</evidence>
<evidence type="ECO:0000313" key="11">
    <source>
        <dbReference type="Ensembl" id="ENSLLEP00000016662.1"/>
    </source>
</evidence>
<evidence type="ECO:0000256" key="5">
    <source>
        <dbReference type="ARBA" id="ARBA00022968"/>
    </source>
</evidence>
<dbReference type="OrthoDB" id="514299at2759"/>
<keyword evidence="3" id="KW-0808">Transferase</keyword>
<keyword evidence="9" id="KW-0325">Glycoprotein</keyword>
<keyword evidence="6" id="KW-1133">Transmembrane helix</keyword>
<dbReference type="GeneTree" id="ENSGT00950000182923"/>
<reference evidence="11" key="2">
    <citation type="submission" date="2025-09" db="UniProtKB">
        <authorList>
            <consortium name="Ensembl"/>
        </authorList>
    </citation>
    <scope>IDENTIFICATION</scope>
</reference>
<keyword evidence="4" id="KW-0812">Transmembrane</keyword>
<evidence type="ECO:0000256" key="8">
    <source>
        <dbReference type="ARBA" id="ARBA00023136"/>
    </source>
</evidence>
<evidence type="ECO:0000313" key="12">
    <source>
        <dbReference type="Proteomes" id="UP000694569"/>
    </source>
</evidence>
<dbReference type="Ensembl" id="ENSLLET00000017295.1">
    <property type="protein sequence ID" value="ENSLLEP00000016662.1"/>
    <property type="gene ID" value="ENSLLEG00000010607.1"/>
</dbReference>
<reference evidence="11" key="1">
    <citation type="submission" date="2025-08" db="UniProtKB">
        <authorList>
            <consortium name="Ensembl"/>
        </authorList>
    </citation>
    <scope>IDENTIFICATION</scope>
</reference>